<feature type="domain" description="HTH LytTR-type" evidence="1">
    <location>
        <begin position="32"/>
        <end position="136"/>
    </location>
</feature>
<dbReference type="PANTHER" id="PTHR37299">
    <property type="entry name" value="TRANSCRIPTIONAL REGULATOR-RELATED"/>
    <property type="match status" value="1"/>
</dbReference>
<name>A0A831PIA4_9BACT</name>
<dbReference type="AlphaFoldDB" id="A0A831PIA4"/>
<dbReference type="PROSITE" id="PS50930">
    <property type="entry name" value="HTH_LYTTR"/>
    <property type="match status" value="1"/>
</dbReference>
<dbReference type="Pfam" id="PF04397">
    <property type="entry name" value="LytTR"/>
    <property type="match status" value="1"/>
</dbReference>
<comment type="caution">
    <text evidence="2">The sequence shown here is derived from an EMBL/GenBank/DDBJ whole genome shotgun (WGS) entry which is preliminary data.</text>
</comment>
<dbReference type="InterPro" id="IPR046947">
    <property type="entry name" value="LytR-like"/>
</dbReference>
<feature type="non-terminal residue" evidence="2">
    <location>
        <position position="1"/>
    </location>
</feature>
<organism evidence="2">
    <name type="scientific">Mariniphaga anaerophila</name>
    <dbReference type="NCBI Taxonomy" id="1484053"/>
    <lineage>
        <taxon>Bacteria</taxon>
        <taxon>Pseudomonadati</taxon>
        <taxon>Bacteroidota</taxon>
        <taxon>Bacteroidia</taxon>
        <taxon>Marinilabiliales</taxon>
        <taxon>Prolixibacteraceae</taxon>
        <taxon>Mariniphaga</taxon>
    </lineage>
</organism>
<protein>
    <submittedName>
        <fullName evidence="2">LytTR family transcriptional regulator</fullName>
    </submittedName>
</protein>
<proteinExistence type="predicted"/>
<gene>
    <name evidence="2" type="ORF">ENN90_02500</name>
</gene>
<dbReference type="PANTHER" id="PTHR37299:SF1">
    <property type="entry name" value="STAGE 0 SPORULATION PROTEIN A HOMOLOG"/>
    <property type="match status" value="1"/>
</dbReference>
<dbReference type="InterPro" id="IPR007492">
    <property type="entry name" value="LytTR_DNA-bd_dom"/>
</dbReference>
<dbReference type="Gene3D" id="2.40.50.1020">
    <property type="entry name" value="LytTr DNA-binding domain"/>
    <property type="match status" value="1"/>
</dbReference>
<dbReference type="SMART" id="SM00850">
    <property type="entry name" value="LytTR"/>
    <property type="match status" value="1"/>
</dbReference>
<dbReference type="EMBL" id="DSDK01000139">
    <property type="protein sequence ID" value="HDR50479.1"/>
    <property type="molecule type" value="Genomic_DNA"/>
</dbReference>
<evidence type="ECO:0000313" key="2">
    <source>
        <dbReference type="EMBL" id="HDR50479.1"/>
    </source>
</evidence>
<evidence type="ECO:0000259" key="1">
    <source>
        <dbReference type="PROSITE" id="PS50930"/>
    </source>
</evidence>
<accession>A0A831PIA4</accession>
<dbReference type="Proteomes" id="UP000886047">
    <property type="component" value="Unassembled WGS sequence"/>
</dbReference>
<dbReference type="GO" id="GO:0003677">
    <property type="term" value="F:DNA binding"/>
    <property type="evidence" value="ECO:0007669"/>
    <property type="project" value="InterPro"/>
</dbReference>
<dbReference type="GO" id="GO:0000156">
    <property type="term" value="F:phosphorelay response regulator activity"/>
    <property type="evidence" value="ECO:0007669"/>
    <property type="project" value="InterPro"/>
</dbReference>
<sequence length="136" mass="16247">EKVAERISTEGPDSDMAEKVSDFPRDEYLDRIVVKDRHKIHIIPVDQVRYIESMDDYVMIYTHEGRHMKQKTMKYLEGALDPKNFVRIHRSYIVKVEEINEIQQYEKESYIVILHDKTKLKVSKTGYKNLKDILNF</sequence>
<reference evidence="2" key="1">
    <citation type="journal article" date="2020" name="mSystems">
        <title>Genome- and Community-Level Interaction Insights into Carbon Utilization and Element Cycling Functions of Hydrothermarchaeota in Hydrothermal Sediment.</title>
        <authorList>
            <person name="Zhou Z."/>
            <person name="Liu Y."/>
            <person name="Xu W."/>
            <person name="Pan J."/>
            <person name="Luo Z.H."/>
            <person name="Li M."/>
        </authorList>
    </citation>
    <scope>NUCLEOTIDE SEQUENCE [LARGE SCALE GENOMIC DNA]</scope>
    <source>
        <strain evidence="2">SpSt-1217</strain>
    </source>
</reference>